<dbReference type="InterPro" id="IPR019557">
    <property type="entry name" value="AminoTfrase-like_pln_mobile"/>
</dbReference>
<protein>
    <recommendedName>
        <fullName evidence="2">Aminotransferase-like plant mobile domain-containing protein</fullName>
    </recommendedName>
</protein>
<evidence type="ECO:0000313" key="4">
    <source>
        <dbReference type="Proteomes" id="UP000829196"/>
    </source>
</evidence>
<dbReference type="PANTHER" id="PTHR46033:SF8">
    <property type="entry name" value="PROTEIN MAINTENANCE OF MERISTEMS-LIKE"/>
    <property type="match status" value="1"/>
</dbReference>
<evidence type="ECO:0000256" key="1">
    <source>
        <dbReference type="SAM" id="MobiDB-lite"/>
    </source>
</evidence>
<keyword evidence="4" id="KW-1185">Reference proteome</keyword>
<dbReference type="Pfam" id="PF10536">
    <property type="entry name" value="PMD"/>
    <property type="match status" value="1"/>
</dbReference>
<dbReference type="InterPro" id="IPR044824">
    <property type="entry name" value="MAIN-like"/>
</dbReference>
<dbReference type="EMBL" id="JAGYWB010000018">
    <property type="protein sequence ID" value="KAI0492768.1"/>
    <property type="molecule type" value="Genomic_DNA"/>
</dbReference>
<gene>
    <name evidence="3" type="ORF">KFK09_027044</name>
</gene>
<dbReference type="Proteomes" id="UP000829196">
    <property type="component" value="Unassembled WGS sequence"/>
</dbReference>
<comment type="caution">
    <text evidence="3">The sequence shown here is derived from an EMBL/GenBank/DDBJ whole genome shotgun (WGS) entry which is preliminary data.</text>
</comment>
<feature type="domain" description="Aminotransferase-like plant mobile" evidence="2">
    <location>
        <begin position="143"/>
        <end position="528"/>
    </location>
</feature>
<accession>A0A8T3A9F9</accession>
<dbReference type="PANTHER" id="PTHR46033">
    <property type="entry name" value="PROTEIN MAIN-LIKE 2"/>
    <property type="match status" value="1"/>
</dbReference>
<feature type="region of interest" description="Disordered" evidence="1">
    <location>
        <begin position="1"/>
        <end position="58"/>
    </location>
</feature>
<organism evidence="3 4">
    <name type="scientific">Dendrobium nobile</name>
    <name type="common">Orchid</name>
    <dbReference type="NCBI Taxonomy" id="94219"/>
    <lineage>
        <taxon>Eukaryota</taxon>
        <taxon>Viridiplantae</taxon>
        <taxon>Streptophyta</taxon>
        <taxon>Embryophyta</taxon>
        <taxon>Tracheophyta</taxon>
        <taxon>Spermatophyta</taxon>
        <taxon>Magnoliopsida</taxon>
        <taxon>Liliopsida</taxon>
        <taxon>Asparagales</taxon>
        <taxon>Orchidaceae</taxon>
        <taxon>Epidendroideae</taxon>
        <taxon>Malaxideae</taxon>
        <taxon>Dendrobiinae</taxon>
        <taxon>Dendrobium</taxon>
    </lineage>
</organism>
<evidence type="ECO:0000259" key="2">
    <source>
        <dbReference type="Pfam" id="PF10536"/>
    </source>
</evidence>
<dbReference type="GO" id="GO:0010073">
    <property type="term" value="P:meristem maintenance"/>
    <property type="evidence" value="ECO:0007669"/>
    <property type="project" value="InterPro"/>
</dbReference>
<reference evidence="3" key="1">
    <citation type="journal article" date="2022" name="Front. Genet.">
        <title>Chromosome-Scale Assembly of the Dendrobium nobile Genome Provides Insights Into the Molecular Mechanism of the Biosynthesis of the Medicinal Active Ingredient of Dendrobium.</title>
        <authorList>
            <person name="Xu Q."/>
            <person name="Niu S.-C."/>
            <person name="Li K.-L."/>
            <person name="Zheng P.-J."/>
            <person name="Zhang X.-J."/>
            <person name="Jia Y."/>
            <person name="Liu Y."/>
            <person name="Niu Y.-X."/>
            <person name="Yu L.-H."/>
            <person name="Chen D.-F."/>
            <person name="Zhang G.-Q."/>
        </authorList>
    </citation>
    <scope>NUCLEOTIDE SEQUENCE</scope>
    <source>
        <tissue evidence="3">Leaf</tissue>
    </source>
</reference>
<sequence>MAGGGAKAEPEEELSSRSSSGGDSEKWETSEEGRTKSKGKLLPDGFLDPLPPQKSLKRPRFCGMVEGACKQGQRRVKRRDALREDIMDSKTSEVHPSIANLRGLHRAAHPNEGTILGAASHLLMANEWQVRCPRFIDALEHAGIACIRSLQFIRLDHHLITALVERWCPQTNTFHLPVGEMTITLQDVQIILGVRTDGPALVGPIAIGLGHRWLSWPDCCDELLGSHPEEDAVYHHPSEQNQTSNFRMGSAQARTCIPLRWLRWTFYRESYMDLTMNDLLRHVRAYILYMLGCFLLPDTSGSHMHLQYLPLLEDLGKFSQYSLGGSILAHLYRELKEATKPTRVYMAGCLHLLQVWAWERLHVGRPTLHVPFPRDITGKPLGYRWNEERVREVPIGNVRMYRDEIDGLQQSQVIWEPYTPALMVWLPKICVDGMEIWHARVPLISWKRVEWHLPDRVMRQFGGRQLIELEPMERTFRRVDGRGRANVDWMEYHCNYIDMWNKRRAYIIVVTPRGDDQEDLLRYMHWYRSWASLYLLKAPITPPNTYYPKAPVERIMMDYYVRSKCILRPFFGGKCNGARAMQLAIDEVASLCNRVESAIHIDFGAVEEPIRDNTHRGTSPSSVVGAGASRVRDHEQSSSTNQ</sequence>
<name>A0A8T3A9F9_DENNO</name>
<dbReference type="AlphaFoldDB" id="A0A8T3A9F9"/>
<feature type="compositionally biased region" description="Basic and acidic residues" evidence="1">
    <location>
        <begin position="23"/>
        <end position="35"/>
    </location>
</feature>
<proteinExistence type="predicted"/>
<dbReference type="OrthoDB" id="784956at2759"/>
<evidence type="ECO:0000313" key="3">
    <source>
        <dbReference type="EMBL" id="KAI0492768.1"/>
    </source>
</evidence>
<feature type="region of interest" description="Disordered" evidence="1">
    <location>
        <begin position="611"/>
        <end position="642"/>
    </location>
</feature>